<dbReference type="GeneID" id="83695235"/>
<feature type="transmembrane region" description="Helical" evidence="1">
    <location>
        <begin position="358"/>
        <end position="378"/>
    </location>
</feature>
<reference evidence="3 4" key="1">
    <citation type="submission" date="2023-03" db="EMBL/GenBank/DDBJ databases">
        <title>Complete genome sequences of several Auritidibacter ignavus strains isolated from ear infections.</title>
        <authorList>
            <person name="Baehr T."/>
            <person name="Baumhoegger A.M."/>
        </authorList>
    </citation>
    <scope>NUCLEOTIDE SEQUENCE [LARGE SCALE GENOMIC DNA]</scope>
    <source>
        <strain evidence="3 4">BABAE-6</strain>
    </source>
</reference>
<feature type="transmembrane region" description="Helical" evidence="1">
    <location>
        <begin position="128"/>
        <end position="146"/>
    </location>
</feature>
<protein>
    <submittedName>
        <fullName evidence="3">YjiH family protein</fullName>
    </submittedName>
</protein>
<gene>
    <name evidence="3" type="ORF">QDX21_04460</name>
</gene>
<dbReference type="AlphaFoldDB" id="A0AAJ6DCV3"/>
<dbReference type="RefSeq" id="WP_279674058.1">
    <property type="nucleotide sequence ID" value="NZ_CP122562.1"/>
</dbReference>
<feature type="transmembrane region" description="Helical" evidence="1">
    <location>
        <begin position="421"/>
        <end position="445"/>
    </location>
</feature>
<name>A0AAJ6DCV3_9MICC</name>
<proteinExistence type="predicted"/>
<feature type="transmembrane region" description="Helical" evidence="1">
    <location>
        <begin position="22"/>
        <end position="41"/>
    </location>
</feature>
<keyword evidence="1" id="KW-0812">Transmembrane</keyword>
<evidence type="ECO:0000256" key="1">
    <source>
        <dbReference type="SAM" id="Phobius"/>
    </source>
</evidence>
<dbReference type="Proteomes" id="UP001224674">
    <property type="component" value="Chromosome"/>
</dbReference>
<accession>A0AAJ6DCV3</accession>
<feature type="transmembrane region" description="Helical" evidence="1">
    <location>
        <begin position="234"/>
        <end position="253"/>
    </location>
</feature>
<dbReference type="InterPro" id="IPR011642">
    <property type="entry name" value="Gate_dom"/>
</dbReference>
<keyword evidence="4" id="KW-1185">Reference proteome</keyword>
<keyword evidence="1" id="KW-0472">Membrane</keyword>
<evidence type="ECO:0000259" key="2">
    <source>
        <dbReference type="Pfam" id="PF07670"/>
    </source>
</evidence>
<keyword evidence="1" id="KW-1133">Transmembrane helix</keyword>
<feature type="transmembrane region" description="Helical" evidence="1">
    <location>
        <begin position="206"/>
        <end position="228"/>
    </location>
</feature>
<feature type="domain" description="Nucleoside transporter/FeoB GTPase Gate" evidence="2">
    <location>
        <begin position="131"/>
        <end position="228"/>
    </location>
</feature>
<feature type="transmembrane region" description="Helical" evidence="1">
    <location>
        <begin position="86"/>
        <end position="108"/>
    </location>
</feature>
<feature type="transmembrane region" description="Helical" evidence="1">
    <location>
        <begin position="61"/>
        <end position="79"/>
    </location>
</feature>
<dbReference type="EMBL" id="CP122566">
    <property type="protein sequence ID" value="WGH94050.1"/>
    <property type="molecule type" value="Genomic_DNA"/>
</dbReference>
<feature type="transmembrane region" description="Helical" evidence="1">
    <location>
        <begin position="385"/>
        <end position="409"/>
    </location>
</feature>
<dbReference type="Pfam" id="PF07670">
    <property type="entry name" value="Gate"/>
    <property type="match status" value="1"/>
</dbReference>
<sequence length="446" mass="48669">MTVNSETSETQHTHTAGNAFRVIFYSALGIFIFFVPLTINGESSILIEHIVSWFTDWLGQAVPYIILALAVAGAVLTVIQGKWMTNVVDAVFAVFAVLGALFSAMVVFDFGPNWIIGEDIAPSIFNPVASQVGILVPIGAIFLVLLTNYGLMEFIGVYAQPIMRPVWRTPGRSAVDAVASFVASYSVSMLITDRMYKKGRYTGREAAIIAVGFSTVSVTFMVVIARTLDLMDMWLWYFFLSLIVTFLVTAIVVRIPPLGTIPNTAYPNVELETESIVKKNKTKVAWSEALAIADAAPNIFVNLGTNFLTGLRMATNIVPSIMGVGTVALILVHFTPIFDWLGYLLLPFTWIVGMSEPLLAAKASFLSVAEIFLPATFLSGDEDLALRLLIAVVSVSVIVFLSALIPTVMSTSIPISLWQMLVVWFERVVLTILIAGPLCHVVVMLQ</sequence>
<evidence type="ECO:0000313" key="3">
    <source>
        <dbReference type="EMBL" id="WGH94050.1"/>
    </source>
</evidence>
<feature type="transmembrane region" description="Helical" evidence="1">
    <location>
        <begin position="317"/>
        <end position="338"/>
    </location>
</feature>
<organism evidence="3 4">
    <name type="scientific">Auritidibacter ignavus</name>
    <dbReference type="NCBI Taxonomy" id="678932"/>
    <lineage>
        <taxon>Bacteria</taxon>
        <taxon>Bacillati</taxon>
        <taxon>Actinomycetota</taxon>
        <taxon>Actinomycetes</taxon>
        <taxon>Micrococcales</taxon>
        <taxon>Micrococcaceae</taxon>
        <taxon>Auritidibacter</taxon>
    </lineage>
</organism>
<evidence type="ECO:0000313" key="4">
    <source>
        <dbReference type="Proteomes" id="UP001224674"/>
    </source>
</evidence>